<sequence>MTKIDIFFVMMEDLKQALAEHTKLTAQRDEMMQKKIDSLMLQIKEEINKMQEQELLNNELKAEIKLQKMLINEKEKKIQEQEVLLNQIEIEQSDLISEIESQKMHMNEKDKMITDQSDMIQEQAEMISNQEKCIKNQEIKCNRLRMENEGIRLKNNIAKREIDELTEELKASFKRMRMTSIRSIESQQKYLQIKELYQKSQQNWVDAIDVYFKQIESMNEYIETLHAGSEDATMLQLIEQAIEEGTEQAQCLSPIPEEDEDAYEESDDQETAESNEAIEDNENIFDVNGQEIFINETEVTENEDVVILETVEMTEDDHNEYNDGASTSNDVINFSKDAEAEISYSLCNSNVELICNEKFEGFKDEGIEINTESNLSNAGSNAGDIIHGSKQDSGLYVEECEKQIDSYSVKVKAIETDNVQGKADELQTNLNDNNPKAPKKKSKKRGGQKANNKRSKQKYVPFIEVANY</sequence>
<proteinExistence type="predicted"/>
<evidence type="ECO:0000256" key="2">
    <source>
        <dbReference type="SAM" id="MobiDB-lite"/>
    </source>
</evidence>
<name>A0A9N9S3E1_9DIPT</name>
<evidence type="ECO:0000313" key="3">
    <source>
        <dbReference type="EMBL" id="CAG9808522.1"/>
    </source>
</evidence>
<feature type="region of interest" description="Disordered" evidence="2">
    <location>
        <begin position="422"/>
        <end position="460"/>
    </location>
</feature>
<dbReference type="AlphaFoldDB" id="A0A9N9S3E1"/>
<feature type="region of interest" description="Disordered" evidence="2">
    <location>
        <begin position="257"/>
        <end position="279"/>
    </location>
</feature>
<evidence type="ECO:0000313" key="4">
    <source>
        <dbReference type="Proteomes" id="UP001153620"/>
    </source>
</evidence>
<protein>
    <submittedName>
        <fullName evidence="3">Uncharacterized protein</fullName>
    </submittedName>
</protein>
<dbReference type="Proteomes" id="UP001153620">
    <property type="component" value="Chromosome 3"/>
</dbReference>
<evidence type="ECO:0000256" key="1">
    <source>
        <dbReference type="SAM" id="Coils"/>
    </source>
</evidence>
<keyword evidence="4" id="KW-1185">Reference proteome</keyword>
<reference evidence="3" key="2">
    <citation type="submission" date="2022-10" db="EMBL/GenBank/DDBJ databases">
        <authorList>
            <consortium name="ENA_rothamsted_submissions"/>
            <consortium name="culmorum"/>
            <person name="King R."/>
        </authorList>
    </citation>
    <scope>NUCLEOTIDE SEQUENCE</scope>
</reference>
<feature type="coiled-coil region" evidence="1">
    <location>
        <begin position="14"/>
        <end position="91"/>
    </location>
</feature>
<keyword evidence="1" id="KW-0175">Coiled coil</keyword>
<organism evidence="3 4">
    <name type="scientific">Chironomus riparius</name>
    <dbReference type="NCBI Taxonomy" id="315576"/>
    <lineage>
        <taxon>Eukaryota</taxon>
        <taxon>Metazoa</taxon>
        <taxon>Ecdysozoa</taxon>
        <taxon>Arthropoda</taxon>
        <taxon>Hexapoda</taxon>
        <taxon>Insecta</taxon>
        <taxon>Pterygota</taxon>
        <taxon>Neoptera</taxon>
        <taxon>Endopterygota</taxon>
        <taxon>Diptera</taxon>
        <taxon>Nematocera</taxon>
        <taxon>Chironomoidea</taxon>
        <taxon>Chironomidae</taxon>
        <taxon>Chironominae</taxon>
        <taxon>Chironomus</taxon>
    </lineage>
</organism>
<feature type="coiled-coil region" evidence="1">
    <location>
        <begin position="134"/>
        <end position="175"/>
    </location>
</feature>
<accession>A0A9N9S3E1</accession>
<gene>
    <name evidence="3" type="ORF">CHIRRI_LOCUS11360</name>
</gene>
<dbReference type="EMBL" id="OU895879">
    <property type="protein sequence ID" value="CAG9808522.1"/>
    <property type="molecule type" value="Genomic_DNA"/>
</dbReference>
<feature type="compositionally biased region" description="Basic residues" evidence="2">
    <location>
        <begin position="437"/>
        <end position="457"/>
    </location>
</feature>
<reference evidence="3" key="1">
    <citation type="submission" date="2022-01" db="EMBL/GenBank/DDBJ databases">
        <authorList>
            <person name="King R."/>
        </authorList>
    </citation>
    <scope>NUCLEOTIDE SEQUENCE</scope>
</reference>